<dbReference type="EMBL" id="JBJURJ010000001">
    <property type="protein sequence ID" value="MFM9326826.1"/>
    <property type="molecule type" value="Genomic_DNA"/>
</dbReference>
<sequence length="288" mass="33307">MNSKRKKVALLAFLLTGAFAAGAAASNGIERVDAFLRPDFKLIVDGKTAKLDNPILVYNDTSYLPIREISGLLGADVNWNNSSYTAYVNSRYEGQPAVPEDNADYQEIEMKNPTPMYMKYLGREYGLMTFYGDMNMYYRVIDLNRMGVDTGGILKYREKNTHELYITQQDAEKLWKERPENRPRNGTITSGVNDTKTKEFLQTMVTEIQPFQFESYPYTVFSPFASVFFIDTIDDHPGNYAMYFWNQEGKVGVIMVKIEKDANNNWVRRSFSIIDLEYRHKYFSENNK</sequence>
<proteinExistence type="predicted"/>
<gene>
    <name evidence="1" type="ORF">ACI1P1_00805</name>
</gene>
<accession>A0ACC7NQE4</accession>
<reference evidence="1" key="1">
    <citation type="submission" date="2024-12" db="EMBL/GenBank/DDBJ databases">
        <authorList>
            <person name="Wu N."/>
        </authorList>
    </citation>
    <scope>NUCLEOTIDE SEQUENCE</scope>
    <source>
        <strain evidence="1">P15</strain>
    </source>
</reference>
<comment type="caution">
    <text evidence="1">The sequence shown here is derived from an EMBL/GenBank/DDBJ whole genome shotgun (WGS) entry which is preliminary data.</text>
</comment>
<protein>
    <submittedName>
        <fullName evidence="1">Stalk domain-containing protein</fullName>
    </submittedName>
</protein>
<evidence type="ECO:0000313" key="1">
    <source>
        <dbReference type="EMBL" id="MFM9326826.1"/>
    </source>
</evidence>
<keyword evidence="2" id="KW-1185">Reference proteome</keyword>
<dbReference type="Proteomes" id="UP001631969">
    <property type="component" value="Unassembled WGS sequence"/>
</dbReference>
<name>A0ACC7NQE4_9BACL</name>
<evidence type="ECO:0000313" key="2">
    <source>
        <dbReference type="Proteomes" id="UP001631969"/>
    </source>
</evidence>
<organism evidence="1 2">
    <name type="scientific">Paenibacillus mesotrionivorans</name>
    <dbReference type="NCBI Taxonomy" id="3160968"/>
    <lineage>
        <taxon>Bacteria</taxon>
        <taxon>Bacillati</taxon>
        <taxon>Bacillota</taxon>
        <taxon>Bacilli</taxon>
        <taxon>Bacillales</taxon>
        <taxon>Paenibacillaceae</taxon>
        <taxon>Paenibacillus</taxon>
    </lineage>
</organism>